<evidence type="ECO:0000313" key="3">
    <source>
        <dbReference type="EMBL" id="OCA69259.1"/>
    </source>
</evidence>
<dbReference type="Proteomes" id="UP000092651">
    <property type="component" value="Unassembled WGS sequence"/>
</dbReference>
<evidence type="ECO:0000256" key="2">
    <source>
        <dbReference type="SAM" id="Phobius"/>
    </source>
</evidence>
<feature type="coiled-coil region" evidence="1">
    <location>
        <begin position="12"/>
        <end position="39"/>
    </location>
</feature>
<reference evidence="3 4" key="1">
    <citation type="submission" date="2016-07" db="EMBL/GenBank/DDBJ databases">
        <authorList>
            <person name="Jeong J.-J."/>
            <person name="Kim D.W."/>
            <person name="Sang M.K."/>
            <person name="Choi I.-G."/>
            <person name="Kim K.D."/>
        </authorList>
    </citation>
    <scope>NUCLEOTIDE SEQUENCE [LARGE SCALE GENOMIC DNA]</scope>
    <source>
        <strain evidence="3 4">UTM-3</strain>
    </source>
</reference>
<evidence type="ECO:0000313" key="4">
    <source>
        <dbReference type="Proteomes" id="UP000092651"/>
    </source>
</evidence>
<name>A0A1B8ZCD3_9FLAO</name>
<evidence type="ECO:0000256" key="1">
    <source>
        <dbReference type="SAM" id="Coils"/>
    </source>
</evidence>
<dbReference type="EMBL" id="MAYH01000045">
    <property type="protein sequence ID" value="OCA69259.1"/>
    <property type="molecule type" value="Genomic_DNA"/>
</dbReference>
<feature type="transmembrane region" description="Helical" evidence="2">
    <location>
        <begin position="485"/>
        <end position="504"/>
    </location>
</feature>
<feature type="transmembrane region" description="Helical" evidence="2">
    <location>
        <begin position="461"/>
        <end position="479"/>
    </location>
</feature>
<dbReference type="OrthoDB" id="3948624at2"/>
<keyword evidence="4" id="KW-1185">Reference proteome</keyword>
<dbReference type="AlphaFoldDB" id="A0A1B8ZCD3"/>
<keyword evidence="1" id="KW-0175">Coiled coil</keyword>
<proteinExistence type="predicted"/>
<organism evidence="3 4">
    <name type="scientific">Chryseobacterium artocarpi</name>
    <dbReference type="NCBI Taxonomy" id="1414727"/>
    <lineage>
        <taxon>Bacteria</taxon>
        <taxon>Pseudomonadati</taxon>
        <taxon>Bacteroidota</taxon>
        <taxon>Flavobacteriia</taxon>
        <taxon>Flavobacteriales</taxon>
        <taxon>Weeksellaceae</taxon>
        <taxon>Chryseobacterium group</taxon>
        <taxon>Chryseobacterium</taxon>
    </lineage>
</organism>
<sequence>MSREDSLLNNNLKGINSNINHLNNNLNSFNSQLGNINSEIGNITDKQQALDGRMNAMSGIIDDFIKADKEKRDLQFAENMQESLKQDLKNKFGYYEEIRRTVLGILQAVDSGIVRHEIMQDAAEGLMIKTPNYWLAPAMVAIVAWVRNDREDTERALNEALRRDDYKTTLFFMLLMRRLGRDEACHQWVQRYLMHQDPYNLDREFVMVLEAAATGSFPQSSRELIISTVDEWLNLLTQTDQYINEQKNEWIKFFQYKGRLENKEYPFLEKYCTNWAELKSSMKKVKLHKFLSSYIKNILETPVDYSKTSKNQLDEILSMLITNFDDEEFELQKKIKLNQQLIDQKRNKVSGKSGYSQEKAFNEKTNFLQMLTNVAFIPELTGATHVTQPLAVAISSPWIIDAHETYTKEYRANNVITANLAIDNYKTSSNGTDQEEQLKIHGEHWDKIFTDDVKKSSSGKGCLIAFTIPFIALGVVSYLAEAHILSYIILGVSFGFLALGLSGYSSKKDNTKKQVSGLRLISHEALIGCLIELEDFKAEYDMEDAKAEEVKTMLQSVRAEEFLANSRDSKNIL</sequence>
<comment type="caution">
    <text evidence="3">The sequence shown here is derived from an EMBL/GenBank/DDBJ whole genome shotgun (WGS) entry which is preliminary data.</text>
</comment>
<keyword evidence="2" id="KW-0472">Membrane</keyword>
<protein>
    <submittedName>
        <fullName evidence="3">Uncharacterized protein</fullName>
    </submittedName>
</protein>
<accession>A0A1B8ZCD3</accession>
<dbReference type="RefSeq" id="WP_065395448.1">
    <property type="nucleotide sequence ID" value="NZ_MAYH01000045.1"/>
</dbReference>
<keyword evidence="2" id="KW-0812">Transmembrane</keyword>
<keyword evidence="2" id="KW-1133">Transmembrane helix</keyword>
<gene>
    <name evidence="3" type="ORF">BBI01_13955</name>
</gene>